<dbReference type="OrthoDB" id="4174719at2"/>
<evidence type="ECO:0000313" key="7">
    <source>
        <dbReference type="EMBL" id="PLT43856.1"/>
    </source>
</evidence>
<dbReference type="GO" id="GO:0033744">
    <property type="term" value="F:L-methionine:thioredoxin-disulfide S-oxidoreductase activity"/>
    <property type="evidence" value="ECO:0007669"/>
    <property type="project" value="RHEA"/>
</dbReference>
<accession>A0A2N5N0K5</accession>
<dbReference type="GO" id="GO:0008113">
    <property type="term" value="F:peptide-methionine (S)-S-oxide reductase activity"/>
    <property type="evidence" value="ECO:0007669"/>
    <property type="project" value="UniProtKB-EC"/>
</dbReference>
<dbReference type="RefSeq" id="WP_028599346.1">
    <property type="nucleotide sequence ID" value="NZ_BIMM01000006.1"/>
</dbReference>
<dbReference type="InterPro" id="IPR036509">
    <property type="entry name" value="Met_Sox_Rdtase_MsrA_sf"/>
</dbReference>
<feature type="domain" description="Peptide methionine sulphoxide reductase MsrA" evidence="6">
    <location>
        <begin position="17"/>
        <end position="152"/>
    </location>
</feature>
<comment type="caution">
    <text evidence="7">The sequence shown here is derived from an EMBL/GenBank/DDBJ whole genome shotgun (WGS) entry which is preliminary data.</text>
</comment>
<dbReference type="Pfam" id="PF01625">
    <property type="entry name" value="PMSR"/>
    <property type="match status" value="1"/>
</dbReference>
<dbReference type="AlphaFoldDB" id="A0A2N5N0K5"/>
<dbReference type="EMBL" id="NFEZ01000004">
    <property type="protein sequence ID" value="PLT43856.1"/>
    <property type="molecule type" value="Genomic_DNA"/>
</dbReference>
<dbReference type="PANTHER" id="PTHR43774">
    <property type="entry name" value="PEPTIDE METHIONINE SULFOXIDE REDUCTASE"/>
    <property type="match status" value="1"/>
</dbReference>
<evidence type="ECO:0000256" key="4">
    <source>
        <dbReference type="ARBA" id="ARBA00047806"/>
    </source>
</evidence>
<comment type="catalytic activity">
    <reaction evidence="5">
        <text>[thioredoxin]-disulfide + L-methionine + H2O = L-methionine (S)-S-oxide + [thioredoxin]-dithiol</text>
        <dbReference type="Rhea" id="RHEA:19993"/>
        <dbReference type="Rhea" id="RHEA-COMP:10698"/>
        <dbReference type="Rhea" id="RHEA-COMP:10700"/>
        <dbReference type="ChEBI" id="CHEBI:15377"/>
        <dbReference type="ChEBI" id="CHEBI:29950"/>
        <dbReference type="ChEBI" id="CHEBI:50058"/>
        <dbReference type="ChEBI" id="CHEBI:57844"/>
        <dbReference type="ChEBI" id="CHEBI:58772"/>
        <dbReference type="EC" id="1.8.4.11"/>
    </reaction>
</comment>
<organism evidence="7 8">
    <name type="scientific">Paenibacillus pasadenensis</name>
    <dbReference type="NCBI Taxonomy" id="217090"/>
    <lineage>
        <taxon>Bacteria</taxon>
        <taxon>Bacillati</taxon>
        <taxon>Bacillota</taxon>
        <taxon>Bacilli</taxon>
        <taxon>Bacillales</taxon>
        <taxon>Paenibacillaceae</taxon>
        <taxon>Paenibacillus</taxon>
    </lineage>
</organism>
<evidence type="ECO:0000259" key="6">
    <source>
        <dbReference type="Pfam" id="PF01625"/>
    </source>
</evidence>
<dbReference type="InterPro" id="IPR002569">
    <property type="entry name" value="Met_Sox_Rdtase_MsrA_dom"/>
</dbReference>
<dbReference type="SUPFAM" id="SSF55068">
    <property type="entry name" value="Peptide methionine sulfoxide reductase"/>
    <property type="match status" value="1"/>
</dbReference>
<protein>
    <recommendedName>
        <fullName evidence="2">peptide-methionine (S)-S-oxide reductase</fullName>
        <ecNumber evidence="2">1.8.4.11</ecNumber>
    </recommendedName>
</protein>
<gene>
    <name evidence="7" type="ORF">B8V81_2287</name>
</gene>
<evidence type="ECO:0000256" key="1">
    <source>
        <dbReference type="ARBA" id="ARBA00005591"/>
    </source>
</evidence>
<evidence type="ECO:0000256" key="3">
    <source>
        <dbReference type="ARBA" id="ARBA00023002"/>
    </source>
</evidence>
<keyword evidence="3 7" id="KW-0560">Oxidoreductase</keyword>
<comment type="similarity">
    <text evidence="1">Belongs to the MsrA Met sulfoxide reductase family.</text>
</comment>
<evidence type="ECO:0000256" key="5">
    <source>
        <dbReference type="ARBA" id="ARBA00048782"/>
    </source>
</evidence>
<keyword evidence="8" id="KW-1185">Reference proteome</keyword>
<evidence type="ECO:0000256" key="2">
    <source>
        <dbReference type="ARBA" id="ARBA00012502"/>
    </source>
</evidence>
<dbReference type="Proteomes" id="UP000234789">
    <property type="component" value="Unassembled WGS sequence"/>
</dbReference>
<proteinExistence type="inferred from homology"/>
<reference evidence="7 8" key="1">
    <citation type="submission" date="2017-05" db="EMBL/GenBank/DDBJ databases">
        <title>Functional genome analysis of Paenibacillus pasadenensis strain R16: insights on endophytic life style and antifungal activity.</title>
        <authorList>
            <person name="Passera A."/>
            <person name="Marcolungo L."/>
            <person name="Casati P."/>
            <person name="Brasca M."/>
            <person name="Quaglino F."/>
            <person name="Delledonne M."/>
        </authorList>
    </citation>
    <scope>NUCLEOTIDE SEQUENCE [LARGE SCALE GENOMIC DNA]</scope>
    <source>
        <strain evidence="7 8">R16</strain>
    </source>
</reference>
<dbReference type="Gene3D" id="3.30.1060.10">
    <property type="entry name" value="Peptide methionine sulphoxide reductase MsrA"/>
    <property type="match status" value="1"/>
</dbReference>
<evidence type="ECO:0000313" key="8">
    <source>
        <dbReference type="Proteomes" id="UP000234789"/>
    </source>
</evidence>
<comment type="catalytic activity">
    <reaction evidence="4">
        <text>L-methionyl-[protein] + [thioredoxin]-disulfide + H2O = L-methionyl-(S)-S-oxide-[protein] + [thioredoxin]-dithiol</text>
        <dbReference type="Rhea" id="RHEA:14217"/>
        <dbReference type="Rhea" id="RHEA-COMP:10698"/>
        <dbReference type="Rhea" id="RHEA-COMP:10700"/>
        <dbReference type="Rhea" id="RHEA-COMP:12313"/>
        <dbReference type="Rhea" id="RHEA-COMP:12315"/>
        <dbReference type="ChEBI" id="CHEBI:15377"/>
        <dbReference type="ChEBI" id="CHEBI:16044"/>
        <dbReference type="ChEBI" id="CHEBI:29950"/>
        <dbReference type="ChEBI" id="CHEBI:44120"/>
        <dbReference type="ChEBI" id="CHEBI:50058"/>
        <dbReference type="EC" id="1.8.4.11"/>
    </reaction>
</comment>
<sequence length="220" mass="24740">MNGTEAKAAAGRKERTAAFSMGCFWSPEALFGAQEGVLATQTGYAGGSSEAPTYREMGDHSETVLVRYDAAAVSYEELLRLFREHHDPANTNGYKGRQYQSIVHWSEPEQLAAIEGWLEERRLAGLPEPDTEVRELGRFFPAEERHQKHSLKRYPDAWTKLLGLFPSEAEAESSRLACRLNGLAKGFANRSALLDELERWTGEAPERRRELAAAVRSIRW</sequence>
<name>A0A2N5N0K5_9BACL</name>
<dbReference type="PANTHER" id="PTHR43774:SF1">
    <property type="entry name" value="PEPTIDE METHIONINE SULFOXIDE REDUCTASE MSRA 2"/>
    <property type="match status" value="1"/>
</dbReference>
<dbReference type="EC" id="1.8.4.11" evidence="2"/>